<dbReference type="AlphaFoldDB" id="A0A1H5V660"/>
<evidence type="ECO:0000313" key="1">
    <source>
        <dbReference type="EMBL" id="SEF81937.1"/>
    </source>
</evidence>
<organism evidence="1 2">
    <name type="scientific">Thermomonospora echinospora</name>
    <dbReference type="NCBI Taxonomy" id="1992"/>
    <lineage>
        <taxon>Bacteria</taxon>
        <taxon>Bacillati</taxon>
        <taxon>Actinomycetota</taxon>
        <taxon>Actinomycetes</taxon>
        <taxon>Streptosporangiales</taxon>
        <taxon>Thermomonosporaceae</taxon>
        <taxon>Thermomonospora</taxon>
    </lineage>
</organism>
<protein>
    <submittedName>
        <fullName evidence="1">Uncharacterized protein</fullName>
    </submittedName>
</protein>
<keyword evidence="2" id="KW-1185">Reference proteome</keyword>
<accession>A0A1H5V660</accession>
<sequence>MARAAVPVFTATGTATPLRHVTILRVKWLVISVMGCR</sequence>
<proteinExistence type="predicted"/>
<dbReference type="EMBL" id="FNVO01000002">
    <property type="protein sequence ID" value="SEF81937.1"/>
    <property type="molecule type" value="Genomic_DNA"/>
</dbReference>
<reference evidence="2" key="1">
    <citation type="submission" date="2016-10" db="EMBL/GenBank/DDBJ databases">
        <authorList>
            <person name="Varghese N."/>
            <person name="Submissions S."/>
        </authorList>
    </citation>
    <scope>NUCLEOTIDE SEQUENCE [LARGE SCALE GENOMIC DNA]</scope>
    <source>
        <strain evidence="2">DSM 43163</strain>
    </source>
</reference>
<dbReference type="Proteomes" id="UP000236723">
    <property type="component" value="Unassembled WGS sequence"/>
</dbReference>
<name>A0A1H5V660_9ACTN</name>
<evidence type="ECO:0000313" key="2">
    <source>
        <dbReference type="Proteomes" id="UP000236723"/>
    </source>
</evidence>
<gene>
    <name evidence="1" type="ORF">SAMN04489712_102152</name>
</gene>